<evidence type="ECO:0000313" key="2">
    <source>
        <dbReference type="Proteomes" id="UP000499080"/>
    </source>
</evidence>
<sequence>MYQREQILFAIMLTMVKVHVIKYHKKTSPRPGLEPGFILNDGRHDFFGNCGLRIIAPITRSSRDDPPFYRGTIHHQRWALRATPPLLHPPRERDLLTYPAASHP</sequence>
<gene>
    <name evidence="1" type="ORF">AVEN_99606_1</name>
</gene>
<name>A0A4Y2ET86_ARAVE</name>
<reference evidence="1 2" key="1">
    <citation type="journal article" date="2019" name="Sci. Rep.">
        <title>Orb-weaving spider Araneus ventricosus genome elucidates the spidroin gene catalogue.</title>
        <authorList>
            <person name="Kono N."/>
            <person name="Nakamura H."/>
            <person name="Ohtoshi R."/>
            <person name="Moran D.A.P."/>
            <person name="Shinohara A."/>
            <person name="Yoshida Y."/>
            <person name="Fujiwara M."/>
            <person name="Mori M."/>
            <person name="Tomita M."/>
            <person name="Arakawa K."/>
        </authorList>
    </citation>
    <scope>NUCLEOTIDE SEQUENCE [LARGE SCALE GENOMIC DNA]</scope>
</reference>
<protein>
    <submittedName>
        <fullName evidence="1">Uncharacterized protein</fullName>
    </submittedName>
</protein>
<keyword evidence="2" id="KW-1185">Reference proteome</keyword>
<dbReference type="EMBL" id="BGPR01000682">
    <property type="protein sequence ID" value="GBM31388.1"/>
    <property type="molecule type" value="Genomic_DNA"/>
</dbReference>
<dbReference type="Proteomes" id="UP000499080">
    <property type="component" value="Unassembled WGS sequence"/>
</dbReference>
<comment type="caution">
    <text evidence="1">The sequence shown here is derived from an EMBL/GenBank/DDBJ whole genome shotgun (WGS) entry which is preliminary data.</text>
</comment>
<accession>A0A4Y2ET86</accession>
<proteinExistence type="predicted"/>
<organism evidence="1 2">
    <name type="scientific">Araneus ventricosus</name>
    <name type="common">Orbweaver spider</name>
    <name type="synonym">Epeira ventricosa</name>
    <dbReference type="NCBI Taxonomy" id="182803"/>
    <lineage>
        <taxon>Eukaryota</taxon>
        <taxon>Metazoa</taxon>
        <taxon>Ecdysozoa</taxon>
        <taxon>Arthropoda</taxon>
        <taxon>Chelicerata</taxon>
        <taxon>Arachnida</taxon>
        <taxon>Araneae</taxon>
        <taxon>Araneomorphae</taxon>
        <taxon>Entelegynae</taxon>
        <taxon>Araneoidea</taxon>
        <taxon>Araneidae</taxon>
        <taxon>Araneus</taxon>
    </lineage>
</organism>
<dbReference type="AlphaFoldDB" id="A0A4Y2ET86"/>
<evidence type="ECO:0000313" key="1">
    <source>
        <dbReference type="EMBL" id="GBM31388.1"/>
    </source>
</evidence>